<dbReference type="PANTHER" id="PTHR42682:SF3">
    <property type="entry name" value="FORMATE HYDROGENLYASE SUBUNIT 3-RELATED"/>
    <property type="match status" value="1"/>
</dbReference>
<keyword evidence="4" id="KW-1133">Transmembrane helix</keyword>
<proteinExistence type="predicted"/>
<sequence length="608" mass="63775">MSAISLVNQAVLWYAASGVLAFIFTLRKPLSGAIAGIGGAVASAMLIVAAIATLITPEQVSDGMLQMLSLPARVNGINALWLLAIGLSALPVALFNIAWHRHSQVKANGLLVNLLLASATCAVVATNFGTLVVMAEMMALCGAFLTGCAQSAKLWFALGRLGTLLMAWSCWLVWSFYGTLDLGQISLLAAHAPQNMLLWLPALVGFALLAGVIPLHGWAPQAHAGASAPAAALFSTVVMKVGLFGMLTVSLAGSTPPLWWGVLLLVVGMITAFIGGLYALMEHNIQRLLAYHTLENIGIILLGLGAFVTGLALNSSSLMVLGFIGGMYHLINHSLFKTTLFLGAGAVWFRTGHRDIEKLGGLGKRMPLISLAMLIGLMAMAALPPLNGFAGEWVIYQSFFKLSTGDAFIGRLLGPLLAVGLAMTGALAVMCMAKVYGVTFLGAPRTPEAENATGAPLLMTVSVLLAALCCVAGGVAAPWLLTLVGGVLPVQAQISSVVSQPLIAILLLACPLLPFLLMIFFKGDRLPARSRGAAWVCGYDHEKSMVITAHGFAMPVKEAFAPLLKLRHWLNPVRLVPGWQSASAPALFRGVALLELAALVVIVISRGA</sequence>
<dbReference type="Proteomes" id="UP000229713">
    <property type="component" value="Unassembled WGS sequence"/>
</dbReference>
<evidence type="ECO:0000256" key="1">
    <source>
        <dbReference type="ARBA" id="ARBA00004651"/>
    </source>
</evidence>
<accession>A0A225TYS4</accession>
<reference evidence="9 10" key="1">
    <citation type="submission" date="2017-07" db="EMBL/GenBank/DDBJ databases">
        <title>Raoultella ornithinolytica strain HH3 draft genome.</title>
        <authorList>
            <person name="Duceppe M.-O."/>
            <person name="Huang H."/>
            <person name="Phipps-Todd B."/>
        </authorList>
    </citation>
    <scope>NUCLEOTIDE SEQUENCE [LARGE SCALE GENOMIC DNA]</scope>
    <source>
        <strain evidence="9 10">HH3</strain>
    </source>
</reference>
<dbReference type="PRINTS" id="PR01437">
    <property type="entry name" value="NUOXDRDTASE4"/>
</dbReference>
<dbReference type="PANTHER" id="PTHR42682">
    <property type="entry name" value="HYDROGENASE-4 COMPONENT F"/>
    <property type="match status" value="1"/>
</dbReference>
<evidence type="ECO:0000313" key="10">
    <source>
        <dbReference type="Proteomes" id="UP000229713"/>
    </source>
</evidence>
<comment type="caution">
    <text evidence="9">The sequence shown here is derived from an EMBL/GenBank/DDBJ whole genome shotgun (WGS) entry which is preliminary data.</text>
</comment>
<keyword evidence="3 7" id="KW-0812">Transmembrane</keyword>
<dbReference type="GO" id="GO:0016491">
    <property type="term" value="F:oxidoreductase activity"/>
    <property type="evidence" value="ECO:0007669"/>
    <property type="project" value="UniProtKB-KW"/>
</dbReference>
<comment type="subcellular location">
    <subcellularLocation>
        <location evidence="1">Cell membrane</location>
        <topology evidence="1">Multi-pass membrane protein</topology>
    </subcellularLocation>
    <subcellularLocation>
        <location evidence="7">Membrane</location>
        <topology evidence="7">Multi-pass membrane protein</topology>
    </subcellularLocation>
</comment>
<dbReference type="AlphaFoldDB" id="A0A225TYS4"/>
<dbReference type="GO" id="GO:0042773">
    <property type="term" value="P:ATP synthesis coupled electron transport"/>
    <property type="evidence" value="ECO:0007669"/>
    <property type="project" value="InterPro"/>
</dbReference>
<dbReference type="InterPro" id="IPR001750">
    <property type="entry name" value="ND/Mrp_TM"/>
</dbReference>
<evidence type="ECO:0000256" key="5">
    <source>
        <dbReference type="ARBA" id="ARBA00023002"/>
    </source>
</evidence>
<keyword evidence="2" id="KW-1003">Cell membrane</keyword>
<dbReference type="GO" id="GO:0005886">
    <property type="term" value="C:plasma membrane"/>
    <property type="evidence" value="ECO:0007669"/>
    <property type="project" value="UniProtKB-SubCell"/>
</dbReference>
<protein>
    <submittedName>
        <fullName evidence="9">Formate hydrogenlyase subunit 3</fullName>
    </submittedName>
</protein>
<dbReference type="EMBL" id="NKYI01000029">
    <property type="protein sequence ID" value="PIK82016.1"/>
    <property type="molecule type" value="Genomic_DNA"/>
</dbReference>
<feature type="domain" description="NADH:quinone oxidoreductase/Mrp antiporter transmembrane" evidence="8">
    <location>
        <begin position="150"/>
        <end position="403"/>
    </location>
</feature>
<dbReference type="GeneID" id="93752563"/>
<dbReference type="GO" id="GO:0016829">
    <property type="term" value="F:lyase activity"/>
    <property type="evidence" value="ECO:0007669"/>
    <property type="project" value="UniProtKB-KW"/>
</dbReference>
<evidence type="ECO:0000256" key="4">
    <source>
        <dbReference type="ARBA" id="ARBA00022989"/>
    </source>
</evidence>
<keyword evidence="9" id="KW-0456">Lyase</keyword>
<dbReference type="InterPro" id="IPR052175">
    <property type="entry name" value="ComplexI-like_HydComp"/>
</dbReference>
<dbReference type="NCBIfam" id="NF005958">
    <property type="entry name" value="PRK08042.1"/>
    <property type="match status" value="1"/>
</dbReference>
<evidence type="ECO:0000259" key="8">
    <source>
        <dbReference type="Pfam" id="PF00361"/>
    </source>
</evidence>
<dbReference type="InterPro" id="IPR003918">
    <property type="entry name" value="NADH_UbQ_OxRdtase"/>
</dbReference>
<evidence type="ECO:0000256" key="6">
    <source>
        <dbReference type="ARBA" id="ARBA00023136"/>
    </source>
</evidence>
<organism evidence="9 10">
    <name type="scientific">Raoultella ornithinolytica</name>
    <name type="common">Klebsiella ornithinolytica</name>
    <dbReference type="NCBI Taxonomy" id="54291"/>
    <lineage>
        <taxon>Bacteria</taxon>
        <taxon>Pseudomonadati</taxon>
        <taxon>Pseudomonadota</taxon>
        <taxon>Gammaproteobacteria</taxon>
        <taxon>Enterobacterales</taxon>
        <taxon>Enterobacteriaceae</taxon>
        <taxon>Klebsiella/Raoultella group</taxon>
        <taxon>Raoultella</taxon>
    </lineage>
</organism>
<keyword evidence="5" id="KW-0560">Oxidoreductase</keyword>
<dbReference type="PaxDb" id="1286170-RORB6_23940"/>
<name>A0A225TYS4_RAOOR</name>
<evidence type="ECO:0000256" key="3">
    <source>
        <dbReference type="ARBA" id="ARBA00022692"/>
    </source>
</evidence>
<evidence type="ECO:0000256" key="2">
    <source>
        <dbReference type="ARBA" id="ARBA00022475"/>
    </source>
</evidence>
<evidence type="ECO:0000313" key="9">
    <source>
        <dbReference type="EMBL" id="PIK82016.1"/>
    </source>
</evidence>
<keyword evidence="6" id="KW-0472">Membrane</keyword>
<dbReference type="GO" id="GO:0008137">
    <property type="term" value="F:NADH dehydrogenase (ubiquinone) activity"/>
    <property type="evidence" value="ECO:0007669"/>
    <property type="project" value="InterPro"/>
</dbReference>
<evidence type="ECO:0000256" key="7">
    <source>
        <dbReference type="RuleBase" id="RU000320"/>
    </source>
</evidence>
<dbReference type="RefSeq" id="WP_015585875.1">
    <property type="nucleotide sequence ID" value="NZ_ABIKMM020000005.1"/>
</dbReference>
<dbReference type="Pfam" id="PF00361">
    <property type="entry name" value="Proton_antipo_M"/>
    <property type="match status" value="1"/>
</dbReference>
<gene>
    <name evidence="9" type="ORF">CFY86_21925</name>
</gene>